<evidence type="ECO:0000313" key="2">
    <source>
        <dbReference type="EMBL" id="KAF2800117.1"/>
    </source>
</evidence>
<keyword evidence="3" id="KW-1185">Reference proteome</keyword>
<gene>
    <name evidence="2" type="ORF">K505DRAFT_356025</name>
</gene>
<feature type="compositionally biased region" description="Low complexity" evidence="1">
    <location>
        <begin position="39"/>
        <end position="55"/>
    </location>
</feature>
<evidence type="ECO:0000313" key="3">
    <source>
        <dbReference type="Proteomes" id="UP000799757"/>
    </source>
</evidence>
<sequence>MEGGPGDAVPRGMGSRQRAAAWTIGSHIRAVGGAEEKAAAPSLAGRGLGRGRPALQSGRSVPLSSPSCRLVGESARDVGMRAQMFHPPLLLAVRGIIAGQTSASAGSPRRLDSSSSPPARACAISHTRKSAWVPVVQNVIKRPQDAKRANPVSARDKQSGRLCPPANNPPHSSDRGSLPLLLLDSLPPASVHDAL</sequence>
<accession>A0A6A6XWY7</accession>
<protein>
    <submittedName>
        <fullName evidence="2">Uncharacterized protein</fullName>
    </submittedName>
</protein>
<feature type="region of interest" description="Disordered" evidence="1">
    <location>
        <begin position="142"/>
        <end position="181"/>
    </location>
</feature>
<evidence type="ECO:0000256" key="1">
    <source>
        <dbReference type="SAM" id="MobiDB-lite"/>
    </source>
</evidence>
<feature type="region of interest" description="Disordered" evidence="1">
    <location>
        <begin position="32"/>
        <end position="65"/>
    </location>
</feature>
<feature type="compositionally biased region" description="Low complexity" evidence="1">
    <location>
        <begin position="104"/>
        <end position="120"/>
    </location>
</feature>
<name>A0A6A6XWY7_9PLEO</name>
<organism evidence="2 3">
    <name type="scientific">Melanomma pulvis-pyrius CBS 109.77</name>
    <dbReference type="NCBI Taxonomy" id="1314802"/>
    <lineage>
        <taxon>Eukaryota</taxon>
        <taxon>Fungi</taxon>
        <taxon>Dikarya</taxon>
        <taxon>Ascomycota</taxon>
        <taxon>Pezizomycotina</taxon>
        <taxon>Dothideomycetes</taxon>
        <taxon>Pleosporomycetidae</taxon>
        <taxon>Pleosporales</taxon>
        <taxon>Melanommataceae</taxon>
        <taxon>Melanomma</taxon>
    </lineage>
</organism>
<dbReference type="EMBL" id="MU001753">
    <property type="protein sequence ID" value="KAF2800117.1"/>
    <property type="molecule type" value="Genomic_DNA"/>
</dbReference>
<feature type="region of interest" description="Disordered" evidence="1">
    <location>
        <begin position="1"/>
        <end position="20"/>
    </location>
</feature>
<reference evidence="2" key="1">
    <citation type="journal article" date="2020" name="Stud. Mycol.">
        <title>101 Dothideomycetes genomes: a test case for predicting lifestyles and emergence of pathogens.</title>
        <authorList>
            <person name="Haridas S."/>
            <person name="Albert R."/>
            <person name="Binder M."/>
            <person name="Bloem J."/>
            <person name="Labutti K."/>
            <person name="Salamov A."/>
            <person name="Andreopoulos B."/>
            <person name="Baker S."/>
            <person name="Barry K."/>
            <person name="Bills G."/>
            <person name="Bluhm B."/>
            <person name="Cannon C."/>
            <person name="Castanera R."/>
            <person name="Culley D."/>
            <person name="Daum C."/>
            <person name="Ezra D."/>
            <person name="Gonzalez J."/>
            <person name="Henrissat B."/>
            <person name="Kuo A."/>
            <person name="Liang C."/>
            <person name="Lipzen A."/>
            <person name="Lutzoni F."/>
            <person name="Magnuson J."/>
            <person name="Mondo S."/>
            <person name="Nolan M."/>
            <person name="Ohm R."/>
            <person name="Pangilinan J."/>
            <person name="Park H.-J."/>
            <person name="Ramirez L."/>
            <person name="Alfaro M."/>
            <person name="Sun H."/>
            <person name="Tritt A."/>
            <person name="Yoshinaga Y."/>
            <person name="Zwiers L.-H."/>
            <person name="Turgeon B."/>
            <person name="Goodwin S."/>
            <person name="Spatafora J."/>
            <person name="Crous P."/>
            <person name="Grigoriev I."/>
        </authorList>
    </citation>
    <scope>NUCLEOTIDE SEQUENCE</scope>
    <source>
        <strain evidence="2">CBS 109.77</strain>
    </source>
</reference>
<dbReference type="AlphaFoldDB" id="A0A6A6XWY7"/>
<feature type="compositionally biased region" description="Basic and acidic residues" evidence="1">
    <location>
        <begin position="142"/>
        <end position="159"/>
    </location>
</feature>
<proteinExistence type="predicted"/>
<feature type="region of interest" description="Disordered" evidence="1">
    <location>
        <begin position="101"/>
        <end position="120"/>
    </location>
</feature>
<dbReference type="Proteomes" id="UP000799757">
    <property type="component" value="Unassembled WGS sequence"/>
</dbReference>